<evidence type="ECO:0000313" key="3">
    <source>
        <dbReference type="Proteomes" id="UP001294412"/>
    </source>
</evidence>
<comment type="caution">
    <text evidence="2">The sequence shown here is derived from an EMBL/GenBank/DDBJ whole genome shotgun (WGS) entry which is preliminary data.</text>
</comment>
<reference evidence="2 3" key="1">
    <citation type="submission" date="2023-12" db="EMBL/GenBank/DDBJ databases">
        <title>Description of Novel Strain Fulvimarina sp. 2208YS6-2-32 isolated from Uroteuthis (Photololigo) edulis.</title>
        <authorList>
            <person name="Park J.-S."/>
        </authorList>
    </citation>
    <scope>NUCLEOTIDE SEQUENCE [LARGE SCALE GENOMIC DNA]</scope>
    <source>
        <strain evidence="2 3">2208YS6-2-32</strain>
    </source>
</reference>
<dbReference type="GO" id="GO:0016787">
    <property type="term" value="F:hydrolase activity"/>
    <property type="evidence" value="ECO:0007669"/>
    <property type="project" value="UniProtKB-KW"/>
</dbReference>
<accession>A0ABU5I5S4</accession>
<dbReference type="InterPro" id="IPR004843">
    <property type="entry name" value="Calcineurin-like_PHP"/>
</dbReference>
<dbReference type="InterPro" id="IPR024173">
    <property type="entry name" value="Pesterase_MJ0037-like"/>
</dbReference>
<dbReference type="PIRSF" id="PIRSF000887">
    <property type="entry name" value="Pesterase_MJ0037"/>
    <property type="match status" value="1"/>
</dbReference>
<keyword evidence="3" id="KW-1185">Reference proteome</keyword>
<proteinExistence type="predicted"/>
<keyword evidence="2" id="KW-0255">Endonuclease</keyword>
<evidence type="ECO:0000259" key="1">
    <source>
        <dbReference type="Pfam" id="PF00149"/>
    </source>
</evidence>
<dbReference type="Pfam" id="PF00149">
    <property type="entry name" value="Metallophos"/>
    <property type="match status" value="1"/>
</dbReference>
<dbReference type="PANTHER" id="PTHR39323:SF1">
    <property type="entry name" value="BLR1149 PROTEIN"/>
    <property type="match status" value="1"/>
</dbReference>
<name>A0ABU5I5S4_9HYPH</name>
<dbReference type="GO" id="GO:0016874">
    <property type="term" value="F:ligase activity"/>
    <property type="evidence" value="ECO:0007669"/>
    <property type="project" value="UniProtKB-KW"/>
</dbReference>
<dbReference type="EMBL" id="JAXLPB010000006">
    <property type="protein sequence ID" value="MDY8110720.1"/>
    <property type="molecule type" value="Genomic_DNA"/>
</dbReference>
<keyword evidence="2" id="KW-0436">Ligase</keyword>
<dbReference type="Proteomes" id="UP001294412">
    <property type="component" value="Unassembled WGS sequence"/>
</dbReference>
<dbReference type="RefSeq" id="WP_322188553.1">
    <property type="nucleotide sequence ID" value="NZ_JAXLPB010000006.1"/>
</dbReference>
<feature type="domain" description="Calcineurin-like phosphoesterase" evidence="1">
    <location>
        <begin position="39"/>
        <end position="131"/>
    </location>
</feature>
<keyword evidence="2" id="KW-0378">Hydrolase</keyword>
<dbReference type="InterPro" id="IPR026336">
    <property type="entry name" value="PdeM-like"/>
</dbReference>
<protein>
    <submittedName>
        <fullName evidence="2">Ligase-associated DNA damage response endonuclease PdeM</fullName>
        <ecNumber evidence="2">3.1.-.-</ecNumber>
    </submittedName>
</protein>
<keyword evidence="2" id="KW-0540">Nuclease</keyword>
<sequence>MNALARRMRQDDCERLDTEIAGEGVQLDPAGVMLLPDQRTLIVSDLHIEKGAAFARRGMMLPPYDTAMTLTLLERVLARCDARRIICLGDSFHDRSGAERMPDIYRQKLVALMAGKDWVWISGNHDPEPPAGLGGDTCETLALGHLVLRHEPSAAPSRGEIAGHLHPVAKVRGAGRTLRGSCFVGDGTRLILPSFGVTTGGLNVLDRAFSGMFARKTATAFVTGMRKIYPIGFGSLC</sequence>
<dbReference type="EC" id="3.1.-.-" evidence="2"/>
<dbReference type="NCBIfam" id="TIGR04123">
    <property type="entry name" value="P_estr_lig_assc"/>
    <property type="match status" value="1"/>
</dbReference>
<dbReference type="InterPro" id="IPR029052">
    <property type="entry name" value="Metallo-depent_PP-like"/>
</dbReference>
<dbReference type="GO" id="GO:0004519">
    <property type="term" value="F:endonuclease activity"/>
    <property type="evidence" value="ECO:0007669"/>
    <property type="project" value="UniProtKB-KW"/>
</dbReference>
<dbReference type="SUPFAM" id="SSF56300">
    <property type="entry name" value="Metallo-dependent phosphatases"/>
    <property type="match status" value="1"/>
</dbReference>
<evidence type="ECO:0000313" key="2">
    <source>
        <dbReference type="EMBL" id="MDY8110720.1"/>
    </source>
</evidence>
<organism evidence="2 3">
    <name type="scientific">Fulvimarina uroteuthidis</name>
    <dbReference type="NCBI Taxonomy" id="3098149"/>
    <lineage>
        <taxon>Bacteria</taxon>
        <taxon>Pseudomonadati</taxon>
        <taxon>Pseudomonadota</taxon>
        <taxon>Alphaproteobacteria</taxon>
        <taxon>Hyphomicrobiales</taxon>
        <taxon>Aurantimonadaceae</taxon>
        <taxon>Fulvimarina</taxon>
    </lineage>
</organism>
<dbReference type="Gene3D" id="3.60.21.10">
    <property type="match status" value="1"/>
</dbReference>
<gene>
    <name evidence="2" type="primary">pdeM</name>
    <name evidence="2" type="ORF">U0C82_16380</name>
</gene>
<dbReference type="PANTHER" id="PTHR39323">
    <property type="entry name" value="BLR1149 PROTEIN"/>
    <property type="match status" value="1"/>
</dbReference>